<evidence type="ECO:0000313" key="6">
    <source>
        <dbReference type="EMBL" id="VFU16183.1"/>
    </source>
</evidence>
<dbReference type="GO" id="GO:0004424">
    <property type="term" value="F:imidazoleglycerol-phosphate dehydratase activity"/>
    <property type="evidence" value="ECO:0007669"/>
    <property type="project" value="InterPro"/>
</dbReference>
<dbReference type="EMBL" id="CAADRN010000262">
    <property type="protein sequence ID" value="VFU16183.1"/>
    <property type="molecule type" value="Genomic_DNA"/>
</dbReference>
<dbReference type="NCBIfam" id="NF002114">
    <property type="entry name" value="PRK00951.2-4"/>
    <property type="match status" value="1"/>
</dbReference>
<reference evidence="6" key="1">
    <citation type="submission" date="2019-03" db="EMBL/GenBank/DDBJ databases">
        <authorList>
            <person name="Hao L."/>
        </authorList>
    </citation>
    <scope>NUCLEOTIDE SEQUENCE</scope>
</reference>
<dbReference type="InterPro" id="IPR020565">
    <property type="entry name" value="ImidazoleglycerP_deHydtase_CS"/>
</dbReference>
<keyword evidence="4" id="KW-0368">Histidine biosynthesis</keyword>
<dbReference type="NCBIfam" id="NF002111">
    <property type="entry name" value="PRK00951.2-1"/>
    <property type="match status" value="1"/>
</dbReference>
<accession>A0A485M2K7</accession>
<evidence type="ECO:0000256" key="3">
    <source>
        <dbReference type="ARBA" id="ARBA00022605"/>
    </source>
</evidence>
<dbReference type="InterPro" id="IPR020568">
    <property type="entry name" value="Ribosomal_Su5_D2-typ_SF"/>
</dbReference>
<dbReference type="AlphaFoldDB" id="A0A485M2K7"/>
<name>A0A485M2K7_9ZZZZ</name>
<keyword evidence="5 6" id="KW-0456">Lyase</keyword>
<evidence type="ECO:0000256" key="2">
    <source>
        <dbReference type="ARBA" id="ARBA00016664"/>
    </source>
</evidence>
<sequence length="195" mass="21174">MSETRTGIVSRKTKETEVNVTLDLDGSGVSWISTGQPFFDHMLQLFSKHSSFNLELTARGDLAVDGHHTVEDAGMCLGKALGRALGEKQGINRFGYAVVPMDDALVMAVVDLSGRSFLAFDAQMTSPRLGDFDTELIEEFLRAFVTNGEFNLHIRQLAGKNTHHIIEATFKAMALAMKQATAITGEGIPSTKGVL</sequence>
<dbReference type="UniPathway" id="UPA00031">
    <property type="reaction ID" value="UER00011"/>
</dbReference>
<dbReference type="CDD" id="cd07914">
    <property type="entry name" value="IGPD"/>
    <property type="match status" value="1"/>
</dbReference>
<proteinExistence type="inferred from homology"/>
<dbReference type="HAMAP" id="MF_00076">
    <property type="entry name" value="HisB"/>
    <property type="match status" value="1"/>
</dbReference>
<dbReference type="SUPFAM" id="SSF54211">
    <property type="entry name" value="Ribosomal protein S5 domain 2-like"/>
    <property type="match status" value="2"/>
</dbReference>
<protein>
    <recommendedName>
        <fullName evidence="2">Imidazoleglycerol-phosphate dehydratase</fullName>
    </recommendedName>
</protein>
<gene>
    <name evidence="6" type="primary">hisB</name>
    <name evidence="6" type="ORF">SCFA_3340006</name>
</gene>
<dbReference type="GO" id="GO:0000105">
    <property type="term" value="P:L-histidine biosynthetic process"/>
    <property type="evidence" value="ECO:0007669"/>
    <property type="project" value="UniProtKB-UniPathway"/>
</dbReference>
<dbReference type="InterPro" id="IPR000807">
    <property type="entry name" value="ImidazoleglycerolP_deHydtase"/>
</dbReference>
<keyword evidence="3" id="KW-0028">Amino-acid biosynthesis</keyword>
<evidence type="ECO:0000256" key="1">
    <source>
        <dbReference type="ARBA" id="ARBA00005047"/>
    </source>
</evidence>
<dbReference type="FunFam" id="3.30.230.40:FF:000003">
    <property type="entry name" value="Imidazoleglycerol-phosphate dehydratase HisB"/>
    <property type="match status" value="1"/>
</dbReference>
<dbReference type="PANTHER" id="PTHR23133:SF2">
    <property type="entry name" value="IMIDAZOLEGLYCEROL-PHOSPHATE DEHYDRATASE"/>
    <property type="match status" value="1"/>
</dbReference>
<comment type="pathway">
    <text evidence="1">Amino-acid biosynthesis; L-histidine biosynthesis; L-histidine from 5-phospho-alpha-D-ribose 1-diphosphate: step 6/9.</text>
</comment>
<evidence type="ECO:0000256" key="4">
    <source>
        <dbReference type="ARBA" id="ARBA00023102"/>
    </source>
</evidence>
<dbReference type="FunFam" id="3.30.230.40:FF:000001">
    <property type="entry name" value="Imidazoleglycerol-phosphate dehydratase HisB"/>
    <property type="match status" value="1"/>
</dbReference>
<dbReference type="PROSITE" id="PS00954">
    <property type="entry name" value="IGP_DEHYDRATASE_1"/>
    <property type="match status" value="1"/>
</dbReference>
<dbReference type="InterPro" id="IPR038494">
    <property type="entry name" value="IGPD_sf"/>
</dbReference>
<dbReference type="PROSITE" id="PS00955">
    <property type="entry name" value="IGP_DEHYDRATASE_2"/>
    <property type="match status" value="1"/>
</dbReference>
<dbReference type="PANTHER" id="PTHR23133">
    <property type="entry name" value="IMIDAZOLEGLYCEROL-PHOSPHATE DEHYDRATASE HIS7"/>
    <property type="match status" value="1"/>
</dbReference>
<organism evidence="6">
    <name type="scientific">anaerobic digester metagenome</name>
    <dbReference type="NCBI Taxonomy" id="1263854"/>
    <lineage>
        <taxon>unclassified sequences</taxon>
        <taxon>metagenomes</taxon>
        <taxon>ecological metagenomes</taxon>
    </lineage>
</organism>
<dbReference type="Pfam" id="PF00475">
    <property type="entry name" value="IGPD"/>
    <property type="match status" value="1"/>
</dbReference>
<evidence type="ECO:0000256" key="5">
    <source>
        <dbReference type="ARBA" id="ARBA00023239"/>
    </source>
</evidence>
<dbReference type="Gene3D" id="3.30.230.40">
    <property type="entry name" value="Imidazole glycerol phosphate dehydratase, domain 1"/>
    <property type="match status" value="2"/>
</dbReference>